<dbReference type="GeneID" id="26254461"/>
<dbReference type="HOGENOM" id="CLU_2298241_0_0_1"/>
<feature type="compositionally biased region" description="Basic and acidic residues" evidence="1">
    <location>
        <begin position="57"/>
        <end position="68"/>
    </location>
</feature>
<gene>
    <name evidence="2" type="ORF">COCVIDRAFT_30105</name>
</gene>
<proteinExistence type="predicted"/>
<feature type="compositionally biased region" description="Polar residues" evidence="1">
    <location>
        <begin position="13"/>
        <end position="24"/>
    </location>
</feature>
<feature type="compositionally biased region" description="Basic and acidic residues" evidence="1">
    <location>
        <begin position="1"/>
        <end position="11"/>
    </location>
</feature>
<sequence>MSSPDSPKKDALTSVQSITSTNPDTTITSSSASPTPSSSWRSKLHLHLHRTAPPSEPGKEKWRDATLSEKERWKEWNKAKDREQMRGSTIGAFTEFYKGKGKTGYWLDISE</sequence>
<feature type="compositionally biased region" description="Low complexity" evidence="1">
    <location>
        <begin position="25"/>
        <end position="39"/>
    </location>
</feature>
<organism evidence="2 3">
    <name type="scientific">Bipolaris victoriae (strain FI3)</name>
    <name type="common">Victoria blight of oats agent</name>
    <name type="synonym">Cochliobolus victoriae</name>
    <dbReference type="NCBI Taxonomy" id="930091"/>
    <lineage>
        <taxon>Eukaryota</taxon>
        <taxon>Fungi</taxon>
        <taxon>Dikarya</taxon>
        <taxon>Ascomycota</taxon>
        <taxon>Pezizomycotina</taxon>
        <taxon>Dothideomycetes</taxon>
        <taxon>Pleosporomycetidae</taxon>
        <taxon>Pleosporales</taxon>
        <taxon>Pleosporineae</taxon>
        <taxon>Pleosporaceae</taxon>
        <taxon>Bipolaris</taxon>
    </lineage>
</organism>
<name>W7EFH4_BIPV3</name>
<accession>W7EFH4</accession>
<reference evidence="2 3" key="1">
    <citation type="journal article" date="2013" name="PLoS Genet.">
        <title>Comparative genome structure, secondary metabolite, and effector coding capacity across Cochliobolus pathogens.</title>
        <authorList>
            <person name="Condon B.J."/>
            <person name="Leng Y."/>
            <person name="Wu D."/>
            <person name="Bushley K.E."/>
            <person name="Ohm R.A."/>
            <person name="Otillar R."/>
            <person name="Martin J."/>
            <person name="Schackwitz W."/>
            <person name="Grimwood J."/>
            <person name="MohdZainudin N."/>
            <person name="Xue C."/>
            <person name="Wang R."/>
            <person name="Manning V.A."/>
            <person name="Dhillon B."/>
            <person name="Tu Z.J."/>
            <person name="Steffenson B.J."/>
            <person name="Salamov A."/>
            <person name="Sun H."/>
            <person name="Lowry S."/>
            <person name="LaButti K."/>
            <person name="Han J."/>
            <person name="Copeland A."/>
            <person name="Lindquist E."/>
            <person name="Barry K."/>
            <person name="Schmutz J."/>
            <person name="Baker S.E."/>
            <person name="Ciuffetti L.M."/>
            <person name="Grigoriev I.V."/>
            <person name="Zhong S."/>
            <person name="Turgeon B.G."/>
        </authorList>
    </citation>
    <scope>NUCLEOTIDE SEQUENCE [LARGE SCALE GENOMIC DNA]</scope>
    <source>
        <strain evidence="2 3">FI3</strain>
    </source>
</reference>
<dbReference type="EMBL" id="KI968798">
    <property type="protein sequence ID" value="EUN22942.1"/>
    <property type="molecule type" value="Genomic_DNA"/>
</dbReference>
<dbReference type="RefSeq" id="XP_014552524.1">
    <property type="nucleotide sequence ID" value="XM_014697038.1"/>
</dbReference>
<protein>
    <submittedName>
        <fullName evidence="2">Uncharacterized protein</fullName>
    </submittedName>
</protein>
<evidence type="ECO:0000313" key="3">
    <source>
        <dbReference type="Proteomes" id="UP000054337"/>
    </source>
</evidence>
<keyword evidence="3" id="KW-1185">Reference proteome</keyword>
<dbReference type="Proteomes" id="UP000054337">
    <property type="component" value="Unassembled WGS sequence"/>
</dbReference>
<evidence type="ECO:0000256" key="1">
    <source>
        <dbReference type="SAM" id="MobiDB-lite"/>
    </source>
</evidence>
<dbReference type="OrthoDB" id="3791473at2759"/>
<feature type="region of interest" description="Disordered" evidence="1">
    <location>
        <begin position="1"/>
        <end position="68"/>
    </location>
</feature>
<dbReference type="AlphaFoldDB" id="W7EFH4"/>
<evidence type="ECO:0000313" key="2">
    <source>
        <dbReference type="EMBL" id="EUN22942.1"/>
    </source>
</evidence>